<dbReference type="Proteomes" id="UP000093111">
    <property type="component" value="Unassembled WGS sequence"/>
</dbReference>
<dbReference type="Gene3D" id="1.10.287.470">
    <property type="entry name" value="Helix hairpin bin"/>
    <property type="match status" value="1"/>
</dbReference>
<dbReference type="InterPro" id="IPR058625">
    <property type="entry name" value="MdtA-like_BSH"/>
</dbReference>
<feature type="domain" description="CusB-like beta-barrel" evidence="5">
    <location>
        <begin position="214"/>
        <end position="280"/>
    </location>
</feature>
<organism evidence="7 8">
    <name type="scientific">Pararhizobium polonicum</name>
    <dbReference type="NCBI Taxonomy" id="1612624"/>
    <lineage>
        <taxon>Bacteria</taxon>
        <taxon>Pseudomonadati</taxon>
        <taxon>Pseudomonadota</taxon>
        <taxon>Alphaproteobacteria</taxon>
        <taxon>Hyphomicrobiales</taxon>
        <taxon>Rhizobiaceae</taxon>
        <taxon>Rhizobium/Agrobacterium group</taxon>
        <taxon>Pararhizobium</taxon>
    </lineage>
</organism>
<evidence type="ECO:0000256" key="1">
    <source>
        <dbReference type="ARBA" id="ARBA00009477"/>
    </source>
</evidence>
<dbReference type="Gene3D" id="2.40.50.100">
    <property type="match status" value="1"/>
</dbReference>
<dbReference type="Pfam" id="PF25989">
    <property type="entry name" value="YknX_C"/>
    <property type="match status" value="1"/>
</dbReference>
<evidence type="ECO:0000259" key="5">
    <source>
        <dbReference type="Pfam" id="PF25954"/>
    </source>
</evidence>
<proteinExistence type="inferred from homology"/>
<evidence type="ECO:0000313" key="8">
    <source>
        <dbReference type="Proteomes" id="UP000093111"/>
    </source>
</evidence>
<dbReference type="NCBIfam" id="TIGR01730">
    <property type="entry name" value="RND_mfp"/>
    <property type="match status" value="1"/>
</dbReference>
<dbReference type="EMBL" id="LGLV01000008">
    <property type="protein sequence ID" value="OBZ94854.1"/>
    <property type="molecule type" value="Genomic_DNA"/>
</dbReference>
<evidence type="ECO:0000259" key="4">
    <source>
        <dbReference type="Pfam" id="PF25917"/>
    </source>
</evidence>
<comment type="caution">
    <text evidence="7">The sequence shown here is derived from an EMBL/GenBank/DDBJ whole genome shotgun (WGS) entry which is preliminary data.</text>
</comment>
<protein>
    <submittedName>
        <fullName evidence="7">Hemolysin secretion protein D</fullName>
    </submittedName>
</protein>
<keyword evidence="8" id="KW-1185">Reference proteome</keyword>
<feature type="domain" description="YknX-like C-terminal permuted SH3-like" evidence="6">
    <location>
        <begin position="292"/>
        <end position="360"/>
    </location>
</feature>
<name>A0A1C7P573_9HYPH</name>
<dbReference type="InterPro" id="IPR058792">
    <property type="entry name" value="Beta-barrel_RND_2"/>
</dbReference>
<keyword evidence="2" id="KW-0175">Coiled coil</keyword>
<evidence type="ECO:0000256" key="3">
    <source>
        <dbReference type="SAM" id="SignalP"/>
    </source>
</evidence>
<dbReference type="AlphaFoldDB" id="A0A1C7P573"/>
<accession>A0A1C7P573</accession>
<dbReference type="PANTHER" id="PTHR30469">
    <property type="entry name" value="MULTIDRUG RESISTANCE PROTEIN MDTA"/>
    <property type="match status" value="1"/>
</dbReference>
<dbReference type="Gene3D" id="2.40.420.20">
    <property type="match status" value="1"/>
</dbReference>
<dbReference type="GO" id="GO:0015562">
    <property type="term" value="F:efflux transmembrane transporter activity"/>
    <property type="evidence" value="ECO:0007669"/>
    <property type="project" value="TreeGrafter"/>
</dbReference>
<evidence type="ECO:0000256" key="2">
    <source>
        <dbReference type="SAM" id="Coils"/>
    </source>
</evidence>
<dbReference type="Gene3D" id="2.40.30.170">
    <property type="match status" value="1"/>
</dbReference>
<dbReference type="STRING" id="1612624.ADU59_13635"/>
<feature type="domain" description="Multidrug resistance protein MdtA-like barrel-sandwich hybrid" evidence="4">
    <location>
        <begin position="70"/>
        <end position="205"/>
    </location>
</feature>
<dbReference type="InterPro" id="IPR006143">
    <property type="entry name" value="RND_pump_MFP"/>
</dbReference>
<dbReference type="SUPFAM" id="SSF111369">
    <property type="entry name" value="HlyD-like secretion proteins"/>
    <property type="match status" value="1"/>
</dbReference>
<comment type="similarity">
    <text evidence="1">Belongs to the membrane fusion protein (MFP) (TC 8.A.1) family.</text>
</comment>
<feature type="signal peptide" evidence="3">
    <location>
        <begin position="1"/>
        <end position="26"/>
    </location>
</feature>
<dbReference type="PATRIC" id="fig|1612624.7.peg.4636"/>
<feature type="chain" id="PRO_5008890264" evidence="3">
    <location>
        <begin position="27"/>
        <end position="383"/>
    </location>
</feature>
<reference evidence="7 8" key="1">
    <citation type="journal article" date="2016" name="Syst. Appl. Microbiol.">
        <title>Pararhizobium polonicum sp. nov. isolated from tumors on stone fruit rootstocks.</title>
        <authorList>
            <person name="Pulawska J."/>
            <person name="Kuzmanovic N."/>
            <person name="Willems A."/>
            <person name="Pothier J.F."/>
        </authorList>
    </citation>
    <scope>NUCLEOTIDE SEQUENCE [LARGE SCALE GENOMIC DNA]</scope>
    <source>
        <strain evidence="7 8">F5.1</strain>
    </source>
</reference>
<gene>
    <name evidence="7" type="ORF">ADU59_13635</name>
</gene>
<dbReference type="Pfam" id="PF25917">
    <property type="entry name" value="BSH_RND"/>
    <property type="match status" value="1"/>
</dbReference>
<dbReference type="PANTHER" id="PTHR30469:SF15">
    <property type="entry name" value="HLYD FAMILY OF SECRETION PROTEINS"/>
    <property type="match status" value="1"/>
</dbReference>
<sequence>MSSPSQSRRRLSIAAVISVAALALSACSEQKAETAEVVRPVKVVEIAAADNSRTLSYSGTVRARTEMNLGFRINGKITARLVDIGQRVKSGDLLARIDPADYALAVRSAQANLDAAEQQVETAELVRVRAEQLFAKNVSPKSQLEQAVLSYNQAVATRDSAKSTLEQAENQVSYADLKSDQNGIVTAVSADIGQVVGSGTPVVTVAVDGEKEVLVAIPETDIAQFKPGKIVTVGFWSDAALMLQGKVREVAGSADPQSRTFAVRVSLPNDPNVLLGMTAGILASAADMQQLLSIPLSALARKDDQPIVWTVDRAAGTVHSRPVKVADFTGDGVRITDGLKPGDIVVAAGTQFMTEGLKVKLDSEMTQQSASADNAGGNAQLVR</sequence>
<dbReference type="InterPro" id="IPR058637">
    <property type="entry name" value="YknX-like_C"/>
</dbReference>
<dbReference type="GO" id="GO:1990281">
    <property type="term" value="C:efflux pump complex"/>
    <property type="evidence" value="ECO:0007669"/>
    <property type="project" value="TreeGrafter"/>
</dbReference>
<dbReference type="RefSeq" id="WP_068954675.1">
    <property type="nucleotide sequence ID" value="NZ_LGLV01000008.1"/>
</dbReference>
<feature type="coiled-coil region" evidence="2">
    <location>
        <begin position="106"/>
        <end position="171"/>
    </location>
</feature>
<evidence type="ECO:0000259" key="6">
    <source>
        <dbReference type="Pfam" id="PF25989"/>
    </source>
</evidence>
<dbReference type="Pfam" id="PF25954">
    <property type="entry name" value="Beta-barrel_RND_2"/>
    <property type="match status" value="1"/>
</dbReference>
<evidence type="ECO:0000313" key="7">
    <source>
        <dbReference type="EMBL" id="OBZ94854.1"/>
    </source>
</evidence>
<dbReference type="OrthoDB" id="9813967at2"/>
<keyword evidence="3" id="KW-0732">Signal</keyword>